<accession>A0A9N9N3T6</accession>
<dbReference type="Gene3D" id="3.50.50.60">
    <property type="entry name" value="FAD/NAD(P)-binding domain"/>
    <property type="match status" value="1"/>
</dbReference>
<proteinExistence type="predicted"/>
<keyword evidence="3" id="KW-0560">Oxidoreductase</keyword>
<evidence type="ECO:0000313" key="4">
    <source>
        <dbReference type="EMBL" id="CAG9782447.1"/>
    </source>
</evidence>
<keyword evidence="1" id="KW-0285">Flavoprotein</keyword>
<dbReference type="GO" id="GO:0005739">
    <property type="term" value="C:mitochondrion"/>
    <property type="evidence" value="ECO:0007669"/>
    <property type="project" value="TreeGrafter"/>
</dbReference>
<reference evidence="4" key="1">
    <citation type="submission" date="2021-12" db="EMBL/GenBank/DDBJ databases">
        <authorList>
            <person name="King R."/>
        </authorList>
    </citation>
    <scope>NUCLEOTIDE SEQUENCE</scope>
</reference>
<keyword evidence="2" id="KW-0274">FAD</keyword>
<keyword evidence="5" id="KW-1185">Reference proteome</keyword>
<dbReference type="OrthoDB" id="6029at2759"/>
<dbReference type="EMBL" id="OU893332">
    <property type="protein sequence ID" value="CAG9782447.1"/>
    <property type="molecule type" value="Genomic_DNA"/>
</dbReference>
<dbReference type="AlphaFoldDB" id="A0A9N9N3T6"/>
<dbReference type="InterPro" id="IPR036188">
    <property type="entry name" value="FAD/NAD-bd_sf"/>
</dbReference>
<gene>
    <name evidence="4" type="ORF">DIATSA_LOCUS704</name>
</gene>
<dbReference type="Proteomes" id="UP001153714">
    <property type="component" value="Chromosome 1"/>
</dbReference>
<evidence type="ECO:0000313" key="5">
    <source>
        <dbReference type="Proteomes" id="UP001153714"/>
    </source>
</evidence>
<dbReference type="GO" id="GO:0016174">
    <property type="term" value="F:NAD(P)H oxidase H2O2-forming activity"/>
    <property type="evidence" value="ECO:0007669"/>
    <property type="project" value="TreeGrafter"/>
</dbReference>
<evidence type="ECO:0000256" key="2">
    <source>
        <dbReference type="ARBA" id="ARBA00022827"/>
    </source>
</evidence>
<reference evidence="4" key="2">
    <citation type="submission" date="2022-10" db="EMBL/GenBank/DDBJ databases">
        <authorList>
            <consortium name="ENA_rothamsted_submissions"/>
            <consortium name="culmorum"/>
            <person name="King R."/>
        </authorList>
    </citation>
    <scope>NUCLEOTIDE SEQUENCE</scope>
</reference>
<dbReference type="PANTHER" id="PTHR43557:SF4">
    <property type="entry name" value="APOPTOSIS-INDUCING FACTOR 1, MITOCHONDRIAL"/>
    <property type="match status" value="1"/>
</dbReference>
<evidence type="ECO:0000256" key="3">
    <source>
        <dbReference type="ARBA" id="ARBA00023002"/>
    </source>
</evidence>
<dbReference type="GO" id="GO:0071949">
    <property type="term" value="F:FAD binding"/>
    <property type="evidence" value="ECO:0007669"/>
    <property type="project" value="TreeGrafter"/>
</dbReference>
<protein>
    <submittedName>
        <fullName evidence="4">Uncharacterized protein</fullName>
    </submittedName>
</protein>
<dbReference type="GO" id="GO:0033108">
    <property type="term" value="P:mitochondrial respiratory chain complex assembly"/>
    <property type="evidence" value="ECO:0007669"/>
    <property type="project" value="TreeGrafter"/>
</dbReference>
<dbReference type="InterPro" id="IPR050446">
    <property type="entry name" value="FAD-oxidoreductase/Apoptosis"/>
</dbReference>
<dbReference type="SUPFAM" id="SSF51905">
    <property type="entry name" value="FAD/NAD(P)-binding domain"/>
    <property type="match status" value="1"/>
</dbReference>
<dbReference type="PANTHER" id="PTHR43557">
    <property type="entry name" value="APOPTOSIS-INDUCING FACTOR 1"/>
    <property type="match status" value="1"/>
</dbReference>
<evidence type="ECO:0000256" key="1">
    <source>
        <dbReference type="ARBA" id="ARBA00022630"/>
    </source>
</evidence>
<organism evidence="4 5">
    <name type="scientific">Diatraea saccharalis</name>
    <name type="common">sugarcane borer</name>
    <dbReference type="NCBI Taxonomy" id="40085"/>
    <lineage>
        <taxon>Eukaryota</taxon>
        <taxon>Metazoa</taxon>
        <taxon>Ecdysozoa</taxon>
        <taxon>Arthropoda</taxon>
        <taxon>Hexapoda</taxon>
        <taxon>Insecta</taxon>
        <taxon>Pterygota</taxon>
        <taxon>Neoptera</taxon>
        <taxon>Endopterygota</taxon>
        <taxon>Lepidoptera</taxon>
        <taxon>Glossata</taxon>
        <taxon>Ditrysia</taxon>
        <taxon>Pyraloidea</taxon>
        <taxon>Crambidae</taxon>
        <taxon>Crambinae</taxon>
        <taxon>Diatraea</taxon>
    </lineage>
</organism>
<sequence>MAQLSFLETDDVNGGFKVNTELKARTHLYVAGDAASFYSQWKDARRRFEHYDMAEEQGYVAGSNMTGYWTPSNMEPHYWLRLGDSLEMQVSKSSPFRF</sequence>
<dbReference type="GO" id="GO:0012501">
    <property type="term" value="P:programmed cell death"/>
    <property type="evidence" value="ECO:0007669"/>
    <property type="project" value="TreeGrafter"/>
</dbReference>
<name>A0A9N9N3T6_9NEOP</name>